<dbReference type="Proteomes" id="UP000278143">
    <property type="component" value="Unassembled WGS sequence"/>
</dbReference>
<dbReference type="InterPro" id="IPR011033">
    <property type="entry name" value="PRC_barrel-like_sf"/>
</dbReference>
<keyword evidence="5" id="KW-1185">Reference proteome</keyword>
<dbReference type="PANTHER" id="PTHR36505">
    <property type="entry name" value="BLR1072 PROTEIN"/>
    <property type="match status" value="1"/>
</dbReference>
<organism evidence="4 5">
    <name type="scientific">Syncephalis pseudoplumigaleata</name>
    <dbReference type="NCBI Taxonomy" id="1712513"/>
    <lineage>
        <taxon>Eukaryota</taxon>
        <taxon>Fungi</taxon>
        <taxon>Fungi incertae sedis</taxon>
        <taxon>Zoopagomycota</taxon>
        <taxon>Zoopagomycotina</taxon>
        <taxon>Zoopagomycetes</taxon>
        <taxon>Zoopagales</taxon>
        <taxon>Piptocephalidaceae</taxon>
        <taxon>Syncephalis</taxon>
    </lineage>
</organism>
<dbReference type="Gene3D" id="2.30.30.240">
    <property type="entry name" value="PRC-barrel domain"/>
    <property type="match status" value="1"/>
</dbReference>
<proteinExistence type="predicted"/>
<feature type="compositionally biased region" description="Low complexity" evidence="1">
    <location>
        <begin position="123"/>
        <end position="138"/>
    </location>
</feature>
<dbReference type="Pfam" id="PF05239">
    <property type="entry name" value="PRC"/>
    <property type="match status" value="1"/>
</dbReference>
<feature type="chain" id="PRO_5020837827" description="PRC-barrel domain-containing protein" evidence="2">
    <location>
        <begin position="23"/>
        <end position="180"/>
    </location>
</feature>
<dbReference type="InterPro" id="IPR027275">
    <property type="entry name" value="PRC-brl_dom"/>
</dbReference>
<evidence type="ECO:0000256" key="2">
    <source>
        <dbReference type="SAM" id="SignalP"/>
    </source>
</evidence>
<evidence type="ECO:0000313" key="5">
    <source>
        <dbReference type="Proteomes" id="UP000278143"/>
    </source>
</evidence>
<dbReference type="PANTHER" id="PTHR36505:SF1">
    <property type="entry name" value="BLR1072 PROTEIN"/>
    <property type="match status" value="1"/>
</dbReference>
<evidence type="ECO:0000256" key="1">
    <source>
        <dbReference type="SAM" id="MobiDB-lite"/>
    </source>
</evidence>
<reference evidence="4" key="1">
    <citation type="submission" date="2018-07" db="EMBL/GenBank/DDBJ databases">
        <title>Leveraging single-cell genomics to expand the Fungal Tree of Life.</title>
        <authorList>
            <consortium name="DOE Joint Genome Institute"/>
            <person name="Ahrendt S.R."/>
            <person name="Quandt C.A."/>
            <person name="Ciobanu D."/>
            <person name="Clum A."/>
            <person name="Salamov A."/>
            <person name="Andreopoulos B."/>
            <person name="Cheng J.-F."/>
            <person name="Woyke T."/>
            <person name="Pelin A."/>
            <person name="Henrissat B."/>
            <person name="Reynolds N."/>
            <person name="Benny G.L."/>
            <person name="Smith M.E."/>
            <person name="James T.Y."/>
            <person name="Grigoriev I.V."/>
        </authorList>
    </citation>
    <scope>NUCLEOTIDE SEQUENCE</scope>
    <source>
        <strain evidence="4">Benny S71-1</strain>
    </source>
</reference>
<name>A0A4P9Z5W9_9FUNG</name>
<evidence type="ECO:0000259" key="3">
    <source>
        <dbReference type="Pfam" id="PF05239"/>
    </source>
</evidence>
<evidence type="ECO:0000313" key="4">
    <source>
        <dbReference type="EMBL" id="RKP28043.1"/>
    </source>
</evidence>
<dbReference type="OrthoDB" id="10572510at2759"/>
<feature type="domain" description="PRC-barrel" evidence="3">
    <location>
        <begin position="50"/>
        <end position="109"/>
    </location>
</feature>
<dbReference type="AlphaFoldDB" id="A0A4P9Z5W9"/>
<keyword evidence="2" id="KW-0732">Signal</keyword>
<sequence length="180" mass="18475">MIKKYVAAALLGTALAGGAAFAQTTTPASPSPAPAASVSSEQMNLQGNWRASKLVGLAVYNDANEKLGDISEILLDKSGKVNAVIIGVGGFLGVGQHDIAVTFDKLKWVDEPVRSASADKMPGSAGTSTTTRPSTTTGAAGGGMAATATKNEWYPDHAVMSGTKEQLKAMPAFKYSENAK</sequence>
<feature type="region of interest" description="Disordered" evidence="1">
    <location>
        <begin position="116"/>
        <end position="144"/>
    </location>
</feature>
<protein>
    <recommendedName>
        <fullName evidence="3">PRC-barrel domain-containing protein</fullName>
    </recommendedName>
</protein>
<dbReference type="EMBL" id="KZ989124">
    <property type="protein sequence ID" value="RKP28043.1"/>
    <property type="molecule type" value="Genomic_DNA"/>
</dbReference>
<gene>
    <name evidence="4" type="ORF">SYNPS1DRAFT_26363</name>
</gene>
<dbReference type="SUPFAM" id="SSF50346">
    <property type="entry name" value="PRC-barrel domain"/>
    <property type="match status" value="1"/>
</dbReference>
<feature type="signal peptide" evidence="2">
    <location>
        <begin position="1"/>
        <end position="22"/>
    </location>
</feature>
<accession>A0A4P9Z5W9</accession>